<organism evidence="2 3">
    <name type="scientific">Aphis glycines</name>
    <name type="common">Soybean aphid</name>
    <dbReference type="NCBI Taxonomy" id="307491"/>
    <lineage>
        <taxon>Eukaryota</taxon>
        <taxon>Metazoa</taxon>
        <taxon>Ecdysozoa</taxon>
        <taxon>Arthropoda</taxon>
        <taxon>Hexapoda</taxon>
        <taxon>Insecta</taxon>
        <taxon>Pterygota</taxon>
        <taxon>Neoptera</taxon>
        <taxon>Paraneoptera</taxon>
        <taxon>Hemiptera</taxon>
        <taxon>Sternorrhyncha</taxon>
        <taxon>Aphidomorpha</taxon>
        <taxon>Aphidoidea</taxon>
        <taxon>Aphididae</taxon>
        <taxon>Aphidini</taxon>
        <taxon>Aphis</taxon>
        <taxon>Aphis</taxon>
    </lineage>
</organism>
<protein>
    <submittedName>
        <fullName evidence="2">Uncharacterized protein</fullName>
    </submittedName>
</protein>
<dbReference type="Proteomes" id="UP000475862">
    <property type="component" value="Unassembled WGS sequence"/>
</dbReference>
<sequence>LHIQVYNTKDSERSDMNYECFGFTMMCVFFFVSVSVYSIICRNIVSISNFGDVKSKYFSVGFKKSGKTKKSDEKQKFLRKTIKIFTKYLCQNHENLQAILLKNATLRFLSNRYRENSKRRYRKNVIDWSSNIDKNSVRKFNTRFSMSLAYTYYKRTYVLLSVCHYIYTYIHSPKYATWNIRIDFTNGLSRPIRPSTLVVCLGDLFFYSIGLPHALVILSITRHSVDLTSQLSSKNLRRFKRVETRSSCTHNKDVFQ</sequence>
<gene>
    <name evidence="2" type="ORF">AGLY_016336</name>
</gene>
<feature type="non-terminal residue" evidence="2">
    <location>
        <position position="1"/>
    </location>
</feature>
<reference evidence="2 3" key="1">
    <citation type="submission" date="2019-08" db="EMBL/GenBank/DDBJ databases">
        <title>The genome of the soybean aphid Biotype 1, its phylome, world population structure and adaptation to the North American continent.</title>
        <authorList>
            <person name="Giordano R."/>
            <person name="Donthu R.K."/>
            <person name="Hernandez A.G."/>
            <person name="Wright C.L."/>
            <person name="Zimin A.V."/>
        </authorList>
    </citation>
    <scope>NUCLEOTIDE SEQUENCE [LARGE SCALE GENOMIC DNA]</scope>
    <source>
        <tissue evidence="2">Whole aphids</tissue>
    </source>
</reference>
<dbReference type="EMBL" id="VYZN01000081">
    <property type="protein sequence ID" value="KAE9523236.1"/>
    <property type="molecule type" value="Genomic_DNA"/>
</dbReference>
<comment type="caution">
    <text evidence="2">The sequence shown here is derived from an EMBL/GenBank/DDBJ whole genome shotgun (WGS) entry which is preliminary data.</text>
</comment>
<name>A0A6G0SXY2_APHGL</name>
<feature type="transmembrane region" description="Helical" evidence="1">
    <location>
        <begin position="20"/>
        <end position="40"/>
    </location>
</feature>
<keyword evidence="1" id="KW-0472">Membrane</keyword>
<keyword evidence="1" id="KW-1133">Transmembrane helix</keyword>
<accession>A0A6G0SXY2</accession>
<evidence type="ECO:0000313" key="3">
    <source>
        <dbReference type="Proteomes" id="UP000475862"/>
    </source>
</evidence>
<evidence type="ECO:0000313" key="2">
    <source>
        <dbReference type="EMBL" id="KAE9523236.1"/>
    </source>
</evidence>
<proteinExistence type="predicted"/>
<dbReference type="AlphaFoldDB" id="A0A6G0SXY2"/>
<keyword evidence="1" id="KW-0812">Transmembrane</keyword>
<evidence type="ECO:0000256" key="1">
    <source>
        <dbReference type="SAM" id="Phobius"/>
    </source>
</evidence>
<keyword evidence="3" id="KW-1185">Reference proteome</keyword>